<name>A0A8D9BWM9_9HEMI</name>
<feature type="region of interest" description="Disordered" evidence="1">
    <location>
        <begin position="676"/>
        <end position="752"/>
    </location>
</feature>
<reference evidence="3" key="1">
    <citation type="submission" date="2021-05" db="EMBL/GenBank/DDBJ databases">
        <authorList>
            <person name="Alioto T."/>
            <person name="Alioto T."/>
            <person name="Gomez Garrido J."/>
        </authorList>
    </citation>
    <scope>NUCLEOTIDE SEQUENCE</scope>
</reference>
<proteinExistence type="predicted"/>
<feature type="compositionally biased region" description="Low complexity" evidence="1">
    <location>
        <begin position="518"/>
        <end position="529"/>
    </location>
</feature>
<dbReference type="EMBL" id="HBUF01683377">
    <property type="protein sequence ID" value="CAG6792799.1"/>
    <property type="molecule type" value="Transcribed_RNA"/>
</dbReference>
<feature type="region of interest" description="Disordered" evidence="1">
    <location>
        <begin position="517"/>
        <end position="555"/>
    </location>
</feature>
<dbReference type="Pfam" id="PF15045">
    <property type="entry name" value="Clathrin_bdg"/>
    <property type="match status" value="1"/>
</dbReference>
<dbReference type="GO" id="GO:0030276">
    <property type="term" value="F:clathrin binding"/>
    <property type="evidence" value="ECO:0007669"/>
    <property type="project" value="InterPro"/>
</dbReference>
<organism evidence="3">
    <name type="scientific">Cacopsylla melanoneura</name>
    <dbReference type="NCBI Taxonomy" id="428564"/>
    <lineage>
        <taxon>Eukaryota</taxon>
        <taxon>Metazoa</taxon>
        <taxon>Ecdysozoa</taxon>
        <taxon>Arthropoda</taxon>
        <taxon>Hexapoda</taxon>
        <taxon>Insecta</taxon>
        <taxon>Pterygota</taxon>
        <taxon>Neoptera</taxon>
        <taxon>Paraneoptera</taxon>
        <taxon>Hemiptera</taxon>
        <taxon>Sternorrhyncha</taxon>
        <taxon>Psylloidea</taxon>
        <taxon>Psyllidae</taxon>
        <taxon>Psyllinae</taxon>
        <taxon>Cacopsylla</taxon>
    </lineage>
</organism>
<feature type="compositionally biased region" description="Polar residues" evidence="1">
    <location>
        <begin position="1"/>
        <end position="13"/>
    </location>
</feature>
<dbReference type="InterPro" id="IPR046359">
    <property type="entry name" value="Aftin-like"/>
</dbReference>
<evidence type="ECO:0000259" key="2">
    <source>
        <dbReference type="Pfam" id="PF15045"/>
    </source>
</evidence>
<feature type="domain" description="Aftiphilin clathrin-binding box" evidence="2">
    <location>
        <begin position="611"/>
        <end position="674"/>
    </location>
</feature>
<feature type="region of interest" description="Disordered" evidence="1">
    <location>
        <begin position="139"/>
        <end position="164"/>
    </location>
</feature>
<dbReference type="GO" id="GO:0032588">
    <property type="term" value="C:trans-Golgi network membrane"/>
    <property type="evidence" value="ECO:0007669"/>
    <property type="project" value="InterPro"/>
</dbReference>
<sequence>MYASNSRIQNMSNDLPPFVSNSPPPLCHSDSVESDDDFGDFSSNYEAYDSPKKKAPDLFNGIIEHSVDDFIPPSPAPPSQTVIPLVNHHNINSNEIQPTHNDHSSNKKKIQELPAQVETNHSLDETDLSNQLSISNHVNSCTETGSSTETQPVQSMNSSSVSEDCALSSNNLQVNSLESAEPSECNIHNESKEVPEENSLKQEEENIVSNSQENTTCIAQSTCDSSNSTDNFSIDNCVTDVSNSEINNCVTDVNNCVADVSHCETVTVTDKDLNILSSADVCDNQSKPKRGISNEIKKFLEHEKNIENEFTQFESKFRSFDIPSCEIDVEISSDTPPTSPEFGPKLSKSFDDDDLDDYGTFEHFTNEKPDENVEEEEDFGDFECSEVVETTLMATHEIKNIDKQVVKRDACMTEDGLSTKDIQLEFNEQNICDNEVAILQDTSSHNASTEVEILPPPLDVEEIYFEDNTQEDISFETDFSQFESASIVTHVNNVQSKTCDNNQASKGETVLKTHVENESSSFFESSQSTQEEEDADFGDFSNFTSSVPEPSGTSCPLTDDEFGDLTSETVSAQNKFDLNSLDMTSLFEKSTQELPECSVITLDQILSQDEAWRRLHDIENTPALSYQWSNSESNKALLSALNIDTRNIIYGPRWKENVPRFAANLGYSPLEPSKFGVMPGDASSPQQEHIPDAHFDWNGSGLTNPLDGRSKSSRQTLEEELTSPTTPTPVPASKVLHPPTTTPAPSSRSSQSELIINVDKFVDSLPSIGFMLSQQVVFPSK</sequence>
<dbReference type="PANTHER" id="PTHR16156">
    <property type="entry name" value="AFTIPHILIN A-RELATED"/>
    <property type="match status" value="1"/>
</dbReference>
<dbReference type="GO" id="GO:0030121">
    <property type="term" value="C:AP-1 adaptor complex"/>
    <property type="evidence" value="ECO:0007669"/>
    <property type="project" value="TreeGrafter"/>
</dbReference>
<feature type="region of interest" description="Disordered" evidence="1">
    <location>
        <begin position="1"/>
        <end position="41"/>
    </location>
</feature>
<dbReference type="AlphaFoldDB" id="A0A8D9BWM9"/>
<accession>A0A8D9BWM9</accession>
<dbReference type="PANTHER" id="PTHR16156:SF10">
    <property type="entry name" value="AFTIPHILIN-RELATED"/>
    <property type="match status" value="1"/>
</dbReference>
<evidence type="ECO:0000313" key="3">
    <source>
        <dbReference type="EMBL" id="CAG6792799.1"/>
    </source>
</evidence>
<protein>
    <submittedName>
        <fullName evidence="3">Aftiphilin</fullName>
    </submittedName>
</protein>
<dbReference type="InterPro" id="IPR029205">
    <property type="entry name" value="Clathrin-bd"/>
</dbReference>
<evidence type="ECO:0000256" key="1">
    <source>
        <dbReference type="SAM" id="MobiDB-lite"/>
    </source>
</evidence>
<feature type="compositionally biased region" description="Polar residues" evidence="1">
    <location>
        <begin position="541"/>
        <end position="555"/>
    </location>
</feature>